<dbReference type="RefSeq" id="WP_145731532.1">
    <property type="nucleotide sequence ID" value="NZ_VITR01000005.1"/>
</dbReference>
<dbReference type="Proteomes" id="UP000315751">
    <property type="component" value="Unassembled WGS sequence"/>
</dbReference>
<keyword evidence="1" id="KW-0812">Transmembrane</keyword>
<accession>A0A560HB09</accession>
<dbReference type="OrthoDB" id="7360272at2"/>
<reference evidence="2 3" key="1">
    <citation type="submission" date="2019-06" db="EMBL/GenBank/DDBJ databases">
        <title>Genomic Encyclopedia of Type Strains, Phase IV (KMG-V): Genome sequencing to study the core and pangenomes of soil and plant-associated prokaryotes.</title>
        <authorList>
            <person name="Whitman W."/>
        </authorList>
    </citation>
    <scope>NUCLEOTIDE SEQUENCE [LARGE SCALE GENOMIC DNA]</scope>
    <source>
        <strain evidence="2 3">BR 11622</strain>
    </source>
</reference>
<feature type="transmembrane region" description="Helical" evidence="1">
    <location>
        <begin position="179"/>
        <end position="201"/>
    </location>
</feature>
<dbReference type="AlphaFoldDB" id="A0A560HB09"/>
<protein>
    <submittedName>
        <fullName evidence="2">Uncharacterized protein</fullName>
    </submittedName>
</protein>
<keyword evidence="1" id="KW-1133">Transmembrane helix</keyword>
<evidence type="ECO:0000313" key="2">
    <source>
        <dbReference type="EMBL" id="TWB43301.1"/>
    </source>
</evidence>
<proteinExistence type="predicted"/>
<evidence type="ECO:0000313" key="3">
    <source>
        <dbReference type="Proteomes" id="UP000315751"/>
    </source>
</evidence>
<gene>
    <name evidence="2" type="ORF">FBZ90_105114</name>
</gene>
<keyword evidence="1" id="KW-0472">Membrane</keyword>
<sequence>MRLKVQLLLPVIGIAALGGVLVSAGQMSQDRTARVALSLDQARTALVQAADVRALSRAIQRDALNTLLEPGADRGAFVQRASSRLTEMAGLVTALRDHAADAAFLAPQAQALTEMTGLVTAVRTGDETDALARLRTRVGPADAQADTLAQSFITARGLEMDSLAADAGRLRAQAERLSAWDAVLGMTGALMASALFLLLVLRRPLARWLGAGNDDLRAVMAAAERGDELGDWARALVALRTQAAERGRRPARDAVAPAHKALAA</sequence>
<evidence type="ECO:0000256" key="1">
    <source>
        <dbReference type="SAM" id="Phobius"/>
    </source>
</evidence>
<comment type="caution">
    <text evidence="2">The sequence shown here is derived from an EMBL/GenBank/DDBJ whole genome shotgun (WGS) entry which is preliminary data.</text>
</comment>
<organism evidence="2 3">
    <name type="scientific">Nitrospirillum amazonense</name>
    <dbReference type="NCBI Taxonomy" id="28077"/>
    <lineage>
        <taxon>Bacteria</taxon>
        <taxon>Pseudomonadati</taxon>
        <taxon>Pseudomonadota</taxon>
        <taxon>Alphaproteobacteria</taxon>
        <taxon>Rhodospirillales</taxon>
        <taxon>Azospirillaceae</taxon>
        <taxon>Nitrospirillum</taxon>
    </lineage>
</organism>
<keyword evidence="3" id="KW-1185">Reference proteome</keyword>
<name>A0A560HB09_9PROT</name>
<dbReference type="EMBL" id="VITR01000005">
    <property type="protein sequence ID" value="TWB43301.1"/>
    <property type="molecule type" value="Genomic_DNA"/>
</dbReference>